<dbReference type="Pfam" id="PF00072">
    <property type="entry name" value="Response_reg"/>
    <property type="match status" value="1"/>
</dbReference>
<dbReference type="InterPro" id="IPR004358">
    <property type="entry name" value="Sig_transdc_His_kin-like_C"/>
</dbReference>
<keyword evidence="9" id="KW-0418">Kinase</keyword>
<dbReference type="FunFam" id="1.10.287.130:FF:000004">
    <property type="entry name" value="Ethylene receptor 1"/>
    <property type="match status" value="1"/>
</dbReference>
<dbReference type="GO" id="GO:0005886">
    <property type="term" value="C:plasma membrane"/>
    <property type="evidence" value="ECO:0007669"/>
    <property type="project" value="UniProtKB-SubCell"/>
</dbReference>
<evidence type="ECO:0000256" key="3">
    <source>
        <dbReference type="ARBA" id="ARBA00012438"/>
    </source>
</evidence>
<comment type="catalytic activity">
    <reaction evidence="1">
        <text>ATP + protein L-histidine = ADP + protein N-phospho-L-histidine.</text>
        <dbReference type="EC" id="2.7.13.3"/>
    </reaction>
</comment>
<dbReference type="InterPro" id="IPR036890">
    <property type="entry name" value="HATPase_C_sf"/>
</dbReference>
<feature type="domain" description="Response regulatory" evidence="18">
    <location>
        <begin position="504"/>
        <end position="621"/>
    </location>
</feature>
<comment type="caution">
    <text evidence="19">The sequence shown here is derived from an EMBL/GenBank/DDBJ whole genome shotgun (WGS) entry which is preliminary data.</text>
</comment>
<dbReference type="PANTHER" id="PTHR45339">
    <property type="entry name" value="HYBRID SIGNAL TRANSDUCTION HISTIDINE KINASE J"/>
    <property type="match status" value="1"/>
</dbReference>
<dbReference type="Gene3D" id="3.40.50.2300">
    <property type="match status" value="1"/>
</dbReference>
<dbReference type="SMART" id="SM00448">
    <property type="entry name" value="REC"/>
    <property type="match status" value="1"/>
</dbReference>
<dbReference type="Proteomes" id="UP000436483">
    <property type="component" value="Unassembled WGS sequence"/>
</dbReference>
<keyword evidence="15" id="KW-0175">Coiled coil</keyword>
<dbReference type="Pfam" id="PF02518">
    <property type="entry name" value="HATPase_c"/>
    <property type="match status" value="1"/>
</dbReference>
<dbReference type="InterPro" id="IPR003594">
    <property type="entry name" value="HATPase_dom"/>
</dbReference>
<evidence type="ECO:0000313" key="19">
    <source>
        <dbReference type="EMBL" id="MXQ10679.1"/>
    </source>
</evidence>
<accession>A0A7X3MP89</accession>
<evidence type="ECO:0000256" key="7">
    <source>
        <dbReference type="ARBA" id="ARBA00022692"/>
    </source>
</evidence>
<feature type="transmembrane region" description="Helical" evidence="16">
    <location>
        <begin position="200"/>
        <end position="220"/>
    </location>
</feature>
<evidence type="ECO:0000256" key="4">
    <source>
        <dbReference type="ARBA" id="ARBA00022475"/>
    </source>
</evidence>
<keyword evidence="11 16" id="KW-1133">Transmembrane helix</keyword>
<dbReference type="CDD" id="cd16922">
    <property type="entry name" value="HATPase_EvgS-ArcB-TorS-like"/>
    <property type="match status" value="1"/>
</dbReference>
<dbReference type="Pfam" id="PF00512">
    <property type="entry name" value="HisKA"/>
    <property type="match status" value="1"/>
</dbReference>
<feature type="domain" description="Histidine kinase" evidence="17">
    <location>
        <begin position="260"/>
        <end position="482"/>
    </location>
</feature>
<keyword evidence="6" id="KW-0808">Transferase</keyword>
<protein>
    <recommendedName>
        <fullName evidence="3">histidine kinase</fullName>
        <ecNumber evidence="3">2.7.13.3</ecNumber>
    </recommendedName>
</protein>
<dbReference type="InterPro" id="IPR003661">
    <property type="entry name" value="HisK_dim/P_dom"/>
</dbReference>
<keyword evidence="4" id="KW-1003">Cell membrane</keyword>
<keyword evidence="7 16" id="KW-0812">Transmembrane</keyword>
<dbReference type="PROSITE" id="PS50109">
    <property type="entry name" value="HIS_KIN"/>
    <property type="match status" value="1"/>
</dbReference>
<evidence type="ECO:0000259" key="17">
    <source>
        <dbReference type="PROSITE" id="PS50109"/>
    </source>
</evidence>
<dbReference type="SMART" id="SM00388">
    <property type="entry name" value="HisKA"/>
    <property type="match status" value="1"/>
</dbReference>
<dbReference type="CDD" id="cd17546">
    <property type="entry name" value="REC_hyHK_CKI1_RcsC-like"/>
    <property type="match status" value="1"/>
</dbReference>
<evidence type="ECO:0000256" key="15">
    <source>
        <dbReference type="SAM" id="Coils"/>
    </source>
</evidence>
<keyword evidence="13 16" id="KW-0472">Membrane</keyword>
<dbReference type="PANTHER" id="PTHR45339:SF1">
    <property type="entry name" value="HYBRID SIGNAL TRANSDUCTION HISTIDINE KINASE J"/>
    <property type="match status" value="1"/>
</dbReference>
<dbReference type="SUPFAM" id="SSF47226">
    <property type="entry name" value="Histidine-containing phosphotransfer domain, HPT domain"/>
    <property type="match status" value="1"/>
</dbReference>
<dbReference type="InterPro" id="IPR036641">
    <property type="entry name" value="HPT_dom_sf"/>
</dbReference>
<dbReference type="EMBL" id="WURB01000002">
    <property type="protein sequence ID" value="MXQ10679.1"/>
    <property type="molecule type" value="Genomic_DNA"/>
</dbReference>
<reference evidence="19 20" key="2">
    <citation type="submission" date="2020-01" db="EMBL/GenBank/DDBJ databases">
        <title>Microvirga sp. nov., an arsenate reduction bacterium isolated from Tibet hotspring sediments.</title>
        <authorList>
            <person name="Xian W.-D."/>
            <person name="Li W.-J."/>
        </authorList>
    </citation>
    <scope>NUCLEOTIDE SEQUENCE [LARGE SCALE GENOMIC DNA]</scope>
    <source>
        <strain evidence="19 20">KCTC 23863</strain>
    </source>
</reference>
<evidence type="ECO:0000256" key="8">
    <source>
        <dbReference type="ARBA" id="ARBA00022741"/>
    </source>
</evidence>
<keyword evidence="10" id="KW-0067">ATP-binding</keyword>
<comment type="subcellular location">
    <subcellularLocation>
        <location evidence="2">Cell membrane</location>
        <topology evidence="2">Multi-pass membrane protein</topology>
    </subcellularLocation>
</comment>
<dbReference type="FunFam" id="3.30.565.10:FF:000010">
    <property type="entry name" value="Sensor histidine kinase RcsC"/>
    <property type="match status" value="1"/>
</dbReference>
<dbReference type="InterPro" id="IPR007891">
    <property type="entry name" value="CHASE3"/>
</dbReference>
<keyword evidence="20" id="KW-1185">Reference proteome</keyword>
<dbReference type="GO" id="GO:0000155">
    <property type="term" value="F:phosphorelay sensor kinase activity"/>
    <property type="evidence" value="ECO:0007669"/>
    <property type="project" value="InterPro"/>
</dbReference>
<dbReference type="EC" id="2.7.13.3" evidence="3"/>
<sequence length="752" mass="82960">MFDTRRKLADLRSYLSARDGRHIARATLLVIGTIGLLFPVIFALILTQGRQGTEFGENLGRSFERRVLIGDLSEALQEAEINHLVYLLRGDPEALKSYQTAYDAVSGHLDALVKNGVSLRPGMQILRKLIEDRLAELHLAITVYQFVGSDQALRTVHGRTGKIRVDEIRSLIERTRAEEVQTGRRLSENLRRQAHMWETITLTLLTGMVIAMIVASTAVARDLRRRRGVEKELKAAQQLAQQARDVAERASAAKTDFLATMSHEIRTPLSGVIGYTELLHESRGLTREQRSYVDHIQNAGYALLALVNDVLDFSRVEAGEVLLVAEPFSLPKLVDNAVSIVRAAARKKALPIRVEAGQDVPECLLGDVGRLRQILLNLLNNAVKFTDKGNITLRIENTGTSDEGDRIRFSVIDTGPGIALDQQRKLFKRFAQLDHPAGRRMGGAGLGLAISKRFVELMGGEIGVESEEGKGSTFWFVVPLPRAETAARHVSEADNPHVSIGTGRILVVDDLDQNRELAQAMLRATGHIVDTAKDGAEAVTAVQTRRYDLVLMDVEMADTDGVTAARMIRSLDHPARNVPIIAMTANVLPQDIREFRAAGMNDHLAKPYTRAQLLEKVDAVLVAAAVTAGEPEMDGVSQGSDQPDSIESLCQFMGREWVARGLTELKEQLESTFLEGDPETIESEQLARKAHVMVSRSSIFGFSDFAHLCVRLEEACKAREELSGVFQVVRVAADDVHARVCEMLNRVNAHTV</sequence>
<dbReference type="InterPro" id="IPR005467">
    <property type="entry name" value="His_kinase_dom"/>
</dbReference>
<evidence type="ECO:0000256" key="10">
    <source>
        <dbReference type="ARBA" id="ARBA00022840"/>
    </source>
</evidence>
<dbReference type="InterPro" id="IPR011006">
    <property type="entry name" value="CheY-like_superfamily"/>
</dbReference>
<evidence type="ECO:0000256" key="2">
    <source>
        <dbReference type="ARBA" id="ARBA00004651"/>
    </source>
</evidence>
<evidence type="ECO:0000256" key="1">
    <source>
        <dbReference type="ARBA" id="ARBA00000085"/>
    </source>
</evidence>
<keyword evidence="12" id="KW-0902">Two-component regulatory system</keyword>
<evidence type="ECO:0000256" key="13">
    <source>
        <dbReference type="ARBA" id="ARBA00023136"/>
    </source>
</evidence>
<dbReference type="CDD" id="cd00082">
    <property type="entry name" value="HisKA"/>
    <property type="match status" value="1"/>
</dbReference>
<evidence type="ECO:0000256" key="16">
    <source>
        <dbReference type="SAM" id="Phobius"/>
    </source>
</evidence>
<keyword evidence="8" id="KW-0547">Nucleotide-binding</keyword>
<dbReference type="SUPFAM" id="SSF47384">
    <property type="entry name" value="Homodimeric domain of signal transducing histidine kinase"/>
    <property type="match status" value="1"/>
</dbReference>
<dbReference type="SUPFAM" id="SSF52172">
    <property type="entry name" value="CheY-like"/>
    <property type="match status" value="1"/>
</dbReference>
<evidence type="ECO:0000256" key="12">
    <source>
        <dbReference type="ARBA" id="ARBA00023012"/>
    </source>
</evidence>
<dbReference type="PROSITE" id="PS50110">
    <property type="entry name" value="RESPONSE_REGULATORY"/>
    <property type="match status" value="1"/>
</dbReference>
<dbReference type="PRINTS" id="PR00344">
    <property type="entry name" value="BCTRLSENSOR"/>
</dbReference>
<dbReference type="InterPro" id="IPR036097">
    <property type="entry name" value="HisK_dim/P_sf"/>
</dbReference>
<dbReference type="OrthoDB" id="9789782at2"/>
<dbReference type="GO" id="GO:0005524">
    <property type="term" value="F:ATP binding"/>
    <property type="evidence" value="ECO:0007669"/>
    <property type="project" value="UniProtKB-KW"/>
</dbReference>
<dbReference type="Gene3D" id="3.30.565.10">
    <property type="entry name" value="Histidine kinase-like ATPase, C-terminal domain"/>
    <property type="match status" value="1"/>
</dbReference>
<name>A0A7X3MP89_9HYPH</name>
<gene>
    <name evidence="19" type="ORF">GR328_04300</name>
</gene>
<dbReference type="SUPFAM" id="SSF55874">
    <property type="entry name" value="ATPase domain of HSP90 chaperone/DNA topoisomerase II/histidine kinase"/>
    <property type="match status" value="1"/>
</dbReference>
<evidence type="ECO:0000256" key="11">
    <source>
        <dbReference type="ARBA" id="ARBA00022989"/>
    </source>
</evidence>
<dbReference type="InterPro" id="IPR001789">
    <property type="entry name" value="Sig_transdc_resp-reg_receiver"/>
</dbReference>
<feature type="transmembrane region" description="Helical" evidence="16">
    <location>
        <begin position="23"/>
        <end position="46"/>
    </location>
</feature>
<dbReference type="Gene3D" id="1.10.287.130">
    <property type="match status" value="1"/>
</dbReference>
<reference evidence="19 20" key="1">
    <citation type="submission" date="2019-12" db="EMBL/GenBank/DDBJ databases">
        <authorList>
            <person name="Yuan C.-G."/>
        </authorList>
    </citation>
    <scope>NUCLEOTIDE SEQUENCE [LARGE SCALE GENOMIC DNA]</scope>
    <source>
        <strain evidence="19 20">KCTC 23863</strain>
    </source>
</reference>
<feature type="modified residue" description="4-aspartylphosphate" evidence="14">
    <location>
        <position position="553"/>
    </location>
</feature>
<proteinExistence type="predicted"/>
<feature type="coiled-coil region" evidence="15">
    <location>
        <begin position="226"/>
        <end position="253"/>
    </location>
</feature>
<dbReference type="AlphaFoldDB" id="A0A7X3MP89"/>
<dbReference type="SMART" id="SM00387">
    <property type="entry name" value="HATPase_c"/>
    <property type="match status" value="1"/>
</dbReference>
<evidence type="ECO:0000256" key="14">
    <source>
        <dbReference type="PROSITE-ProRule" id="PRU00169"/>
    </source>
</evidence>
<dbReference type="RefSeq" id="WP_160883277.1">
    <property type="nucleotide sequence ID" value="NZ_WURB01000002.1"/>
</dbReference>
<evidence type="ECO:0000313" key="20">
    <source>
        <dbReference type="Proteomes" id="UP000436483"/>
    </source>
</evidence>
<organism evidence="19 20">
    <name type="scientific">Microvirga makkahensis</name>
    <dbReference type="NCBI Taxonomy" id="1128670"/>
    <lineage>
        <taxon>Bacteria</taxon>
        <taxon>Pseudomonadati</taxon>
        <taxon>Pseudomonadota</taxon>
        <taxon>Alphaproteobacteria</taxon>
        <taxon>Hyphomicrobiales</taxon>
        <taxon>Methylobacteriaceae</taxon>
        <taxon>Microvirga</taxon>
    </lineage>
</organism>
<evidence type="ECO:0000256" key="6">
    <source>
        <dbReference type="ARBA" id="ARBA00022679"/>
    </source>
</evidence>
<evidence type="ECO:0000259" key="18">
    <source>
        <dbReference type="PROSITE" id="PS50110"/>
    </source>
</evidence>
<evidence type="ECO:0000256" key="9">
    <source>
        <dbReference type="ARBA" id="ARBA00022777"/>
    </source>
</evidence>
<keyword evidence="5 14" id="KW-0597">Phosphoprotein</keyword>
<evidence type="ECO:0000256" key="5">
    <source>
        <dbReference type="ARBA" id="ARBA00022553"/>
    </source>
</evidence>
<dbReference type="Pfam" id="PF05227">
    <property type="entry name" value="CHASE3"/>
    <property type="match status" value="1"/>
</dbReference>